<dbReference type="Gene3D" id="3.40.630.10">
    <property type="entry name" value="Zn peptidases"/>
    <property type="match status" value="1"/>
</dbReference>
<proteinExistence type="predicted"/>
<dbReference type="EMBL" id="WUUQ01000001">
    <property type="protein sequence ID" value="MXQ72753.1"/>
    <property type="molecule type" value="Genomic_DNA"/>
</dbReference>
<reference evidence="1 2" key="1">
    <citation type="submission" date="2019-12" db="EMBL/GenBank/DDBJ databases">
        <authorList>
            <person name="Yang R."/>
        </authorList>
    </citation>
    <scope>NUCLEOTIDE SEQUENCE [LARGE SCALE GENOMIC DNA]</scope>
    <source>
        <strain evidence="1 2">DONG20-135</strain>
    </source>
</reference>
<evidence type="ECO:0000313" key="1">
    <source>
        <dbReference type="EMBL" id="MXQ72753.1"/>
    </source>
</evidence>
<comment type="caution">
    <text evidence="1">The sequence shown here is derived from an EMBL/GenBank/DDBJ whole genome shotgun (WGS) entry which is preliminary data.</text>
</comment>
<name>A0A6N8U7S0_9FIRM</name>
<sequence>MDLSNFKSGFASDYETSRTMFREACGKQYGKVKALPIIDDCTIDLFCREGTDKKKLLFITSGQHGIEGYVGAGLIQCFIKEYLPNLDASIGIVLIHGMNSWGMKHYRKTNEHNVDLNRNFMVDFTKAAADANPFYLKAAKLFQPARGYRHAFLETIRFVGSTVSLLMKMGMGNIEKAMTLGQFVCDKGLYYGGHEDEPATAIMKALYQEYFTKYEEVILLDMHTGYGPANHMSIVNSRFEKQSSKEMKENFQYPDVVKSDAQEFYEIYGDEIDYLYQTFPDKKMYAATFEFGTLGNDIMGYIRTLKAIVNENQAYFYGTGNERQKQSIKEAYQKLYQPMDDAFYQAIYPQFVKAMDGILKYYQYIK</sequence>
<dbReference type="Proteomes" id="UP000434036">
    <property type="component" value="Unassembled WGS sequence"/>
</dbReference>
<evidence type="ECO:0000313" key="2">
    <source>
        <dbReference type="Proteomes" id="UP000434036"/>
    </source>
</evidence>
<keyword evidence="2" id="KW-1185">Reference proteome</keyword>
<gene>
    <name evidence="1" type="ORF">GSF08_02175</name>
</gene>
<dbReference type="CDD" id="cd06233">
    <property type="entry name" value="M14-like"/>
    <property type="match status" value="1"/>
</dbReference>
<protein>
    <submittedName>
        <fullName evidence="1">DUF2817 domain-containing protein</fullName>
    </submittedName>
</protein>
<dbReference type="SUPFAM" id="SSF53187">
    <property type="entry name" value="Zn-dependent exopeptidases"/>
    <property type="match status" value="1"/>
</dbReference>
<reference evidence="1 2" key="2">
    <citation type="submission" date="2020-01" db="EMBL/GenBank/DDBJ databases">
        <title>Clostridiaceae sp. nov. isolated from the gut of human by culturomics.</title>
        <authorList>
            <person name="Chang Y."/>
        </authorList>
    </citation>
    <scope>NUCLEOTIDE SEQUENCE [LARGE SCALE GENOMIC DNA]</scope>
    <source>
        <strain evidence="1 2">DONG20-135</strain>
    </source>
</reference>
<accession>A0A6N8U7S0</accession>
<dbReference type="Pfam" id="PF10994">
    <property type="entry name" value="DUF2817"/>
    <property type="match status" value="1"/>
</dbReference>
<organism evidence="1 2">
    <name type="scientific">Copranaerobaculum intestinale</name>
    <dbReference type="NCBI Taxonomy" id="2692629"/>
    <lineage>
        <taxon>Bacteria</taxon>
        <taxon>Bacillati</taxon>
        <taxon>Bacillota</taxon>
        <taxon>Erysipelotrichia</taxon>
        <taxon>Erysipelotrichales</taxon>
        <taxon>Erysipelotrichaceae</taxon>
        <taxon>Copranaerobaculum</taxon>
    </lineage>
</organism>
<dbReference type="RefSeq" id="WP_160624236.1">
    <property type="nucleotide sequence ID" value="NZ_WUUQ01000001.1"/>
</dbReference>
<dbReference type="AlphaFoldDB" id="A0A6N8U7S0"/>
<dbReference type="InterPro" id="IPR021259">
    <property type="entry name" value="DUF2817"/>
</dbReference>